<keyword evidence="3" id="KW-1185">Reference proteome</keyword>
<dbReference type="HOGENOM" id="CLU_048757_0_0_1"/>
<dbReference type="SUPFAM" id="SSF111331">
    <property type="entry name" value="NAD kinase/diacylglycerol kinase-like"/>
    <property type="match status" value="1"/>
</dbReference>
<dbReference type="OrthoDB" id="336240at2759"/>
<dbReference type="InterPro" id="IPR017438">
    <property type="entry name" value="ATP-NAD_kinase_N"/>
</dbReference>
<organism evidence="2 3">
    <name type="scientific">Amanita muscaria (strain Koide BX008)</name>
    <dbReference type="NCBI Taxonomy" id="946122"/>
    <lineage>
        <taxon>Eukaryota</taxon>
        <taxon>Fungi</taxon>
        <taxon>Dikarya</taxon>
        <taxon>Basidiomycota</taxon>
        <taxon>Agaricomycotina</taxon>
        <taxon>Agaricomycetes</taxon>
        <taxon>Agaricomycetidae</taxon>
        <taxon>Agaricales</taxon>
        <taxon>Pluteineae</taxon>
        <taxon>Amanitaceae</taxon>
        <taxon>Amanita</taxon>
    </lineage>
</organism>
<dbReference type="InParanoid" id="A0A0C2XGV1"/>
<dbReference type="PANTHER" id="PTHR12358:SF105">
    <property type="entry name" value="DAGKC DOMAIN-CONTAINING PROTEIN"/>
    <property type="match status" value="1"/>
</dbReference>
<evidence type="ECO:0000313" key="2">
    <source>
        <dbReference type="EMBL" id="KIL68666.1"/>
    </source>
</evidence>
<name>A0A0C2XGV1_AMAMK</name>
<evidence type="ECO:0000259" key="1">
    <source>
        <dbReference type="PROSITE" id="PS50146"/>
    </source>
</evidence>
<reference evidence="2 3" key="1">
    <citation type="submission" date="2014-04" db="EMBL/GenBank/DDBJ databases">
        <title>Evolutionary Origins and Diversification of the Mycorrhizal Mutualists.</title>
        <authorList>
            <consortium name="DOE Joint Genome Institute"/>
            <consortium name="Mycorrhizal Genomics Consortium"/>
            <person name="Kohler A."/>
            <person name="Kuo A."/>
            <person name="Nagy L.G."/>
            <person name="Floudas D."/>
            <person name="Copeland A."/>
            <person name="Barry K.W."/>
            <person name="Cichocki N."/>
            <person name="Veneault-Fourrey C."/>
            <person name="LaButti K."/>
            <person name="Lindquist E.A."/>
            <person name="Lipzen A."/>
            <person name="Lundell T."/>
            <person name="Morin E."/>
            <person name="Murat C."/>
            <person name="Riley R."/>
            <person name="Ohm R."/>
            <person name="Sun H."/>
            <person name="Tunlid A."/>
            <person name="Henrissat B."/>
            <person name="Grigoriev I.V."/>
            <person name="Hibbett D.S."/>
            <person name="Martin F."/>
        </authorList>
    </citation>
    <scope>NUCLEOTIDE SEQUENCE [LARGE SCALE GENOMIC DNA]</scope>
    <source>
        <strain evidence="2 3">Koide BX008</strain>
    </source>
</reference>
<dbReference type="GO" id="GO:0016020">
    <property type="term" value="C:membrane"/>
    <property type="evidence" value="ECO:0007669"/>
    <property type="project" value="TreeGrafter"/>
</dbReference>
<proteinExistence type="predicted"/>
<dbReference type="PANTHER" id="PTHR12358">
    <property type="entry name" value="SPHINGOSINE KINASE"/>
    <property type="match status" value="1"/>
</dbReference>
<dbReference type="Pfam" id="PF00781">
    <property type="entry name" value="DAGK_cat"/>
    <property type="match status" value="1"/>
</dbReference>
<accession>A0A0C2XGV1</accession>
<dbReference type="GO" id="GO:0005737">
    <property type="term" value="C:cytoplasm"/>
    <property type="evidence" value="ECO:0007669"/>
    <property type="project" value="TreeGrafter"/>
</dbReference>
<feature type="domain" description="DAGKc" evidence="1">
    <location>
        <begin position="1"/>
        <end position="132"/>
    </location>
</feature>
<protein>
    <recommendedName>
        <fullName evidence="1">DAGKc domain-containing protein</fullName>
    </recommendedName>
</protein>
<dbReference type="Gene3D" id="3.40.50.10330">
    <property type="entry name" value="Probable inorganic polyphosphate/atp-NAD kinase, domain 1"/>
    <property type="match status" value="1"/>
</dbReference>
<dbReference type="InterPro" id="IPR001206">
    <property type="entry name" value="Diacylglycerol_kinase_cat_dom"/>
</dbReference>
<sequence>MALIIYNPVCGSRGAKAFLDNHVLPLLAEHSVQPHNTFATEYSGHAQELVGNYINEVDHHEINVILLSGDGTLHEIINHLSSVHLSPPGSSSTQRCLNLIIVPCGTANALYFSLFPPSRYPSNDAAYGLQSLHTFLISSHKRPLKIAVNTLLSTSTSSLEVLSTVVTSTCMHASILHDSEELRQEYPGLDRFKIAGKKNSARWYSGRAKLFPSANSGTVQIFEPSLGRFIDHPNSMKENPVVELQGPFAYFLSVVNVDRLEPNYVIAPSVEAEPAQEGECFNLVIVRPSRSPAFLANDKSPHAFSPILWQVVNAPRKEGDHVYLRYTDEGTITKEGEGPPVVEYVRCGGWEWYPCETDSYAHLVCIDGAIHHLPIGGQVASSLLQERNGFRLAVYA</sequence>
<dbReference type="GO" id="GO:0046512">
    <property type="term" value="P:sphingosine biosynthetic process"/>
    <property type="evidence" value="ECO:0007669"/>
    <property type="project" value="TreeGrafter"/>
</dbReference>
<dbReference type="EMBL" id="KN818228">
    <property type="protein sequence ID" value="KIL68666.1"/>
    <property type="molecule type" value="Genomic_DNA"/>
</dbReference>
<gene>
    <name evidence="2" type="ORF">M378DRAFT_121005</name>
</gene>
<evidence type="ECO:0000313" key="3">
    <source>
        <dbReference type="Proteomes" id="UP000054549"/>
    </source>
</evidence>
<dbReference type="GO" id="GO:0001727">
    <property type="term" value="F:lipid kinase activity"/>
    <property type="evidence" value="ECO:0007669"/>
    <property type="project" value="TreeGrafter"/>
</dbReference>
<dbReference type="InterPro" id="IPR016064">
    <property type="entry name" value="NAD/diacylglycerol_kinase_sf"/>
</dbReference>
<dbReference type="AlphaFoldDB" id="A0A0C2XGV1"/>
<dbReference type="Proteomes" id="UP000054549">
    <property type="component" value="Unassembled WGS sequence"/>
</dbReference>
<dbReference type="InterPro" id="IPR050187">
    <property type="entry name" value="Lipid_Phosphate_FormReg"/>
</dbReference>
<dbReference type="PROSITE" id="PS50146">
    <property type="entry name" value="DAGK"/>
    <property type="match status" value="1"/>
</dbReference>